<evidence type="ECO:0000313" key="3">
    <source>
        <dbReference type="EMBL" id="KIR62204.1"/>
    </source>
</evidence>
<evidence type="ECO:0000313" key="4">
    <source>
        <dbReference type="Proteomes" id="UP000032254"/>
    </source>
</evidence>
<dbReference type="SUPFAM" id="SSF75304">
    <property type="entry name" value="Amidase signature (AS) enzymes"/>
    <property type="match status" value="1"/>
</dbReference>
<dbReference type="PANTHER" id="PTHR11895:SF169">
    <property type="entry name" value="GLUTAMYL-TRNA(GLN) AMIDOTRANSFERASE"/>
    <property type="match status" value="1"/>
</dbReference>
<dbReference type="Gene3D" id="3.10.490.10">
    <property type="entry name" value="Gamma-glutamyl cyclotransferase-like"/>
    <property type="match status" value="1"/>
</dbReference>
<dbReference type="PATRIC" id="fig|47853.6.peg.5891"/>
<dbReference type="InterPro" id="IPR053844">
    <property type="entry name" value="AH_C"/>
</dbReference>
<dbReference type="Gene3D" id="1.20.58.1700">
    <property type="match status" value="1"/>
</dbReference>
<dbReference type="EMBL" id="JXSX01000003">
    <property type="protein sequence ID" value="KIR62204.1"/>
    <property type="molecule type" value="Genomic_DNA"/>
</dbReference>
<dbReference type="Proteomes" id="UP000032254">
    <property type="component" value="Unassembled WGS sequence"/>
</dbReference>
<dbReference type="Gene3D" id="3.90.1300.10">
    <property type="entry name" value="Amidase signature (AS) domain"/>
    <property type="match status" value="1"/>
</dbReference>
<name>A0A0D0WU83_9ACTN</name>
<dbReference type="InterPro" id="IPR014085">
    <property type="entry name" value="Allophanate_hydrolase"/>
</dbReference>
<dbReference type="NCBIfam" id="NF006043">
    <property type="entry name" value="PRK08186.1"/>
    <property type="match status" value="1"/>
</dbReference>
<dbReference type="InterPro" id="IPR036928">
    <property type="entry name" value="AS_sf"/>
</dbReference>
<feature type="domain" description="Allophanate hydrolase C-terminal" evidence="2">
    <location>
        <begin position="419"/>
        <end position="540"/>
    </location>
</feature>
<comment type="caution">
    <text evidence="3">The sequence shown here is derived from an EMBL/GenBank/DDBJ whole genome shotgun (WGS) entry which is preliminary data.</text>
</comment>
<evidence type="ECO:0000259" key="2">
    <source>
        <dbReference type="Pfam" id="PF21986"/>
    </source>
</evidence>
<dbReference type="OrthoDB" id="182039at2"/>
<dbReference type="AlphaFoldDB" id="A0A0D0WU83"/>
<accession>A0A0D0WU83</accession>
<dbReference type="Pfam" id="PF01425">
    <property type="entry name" value="Amidase"/>
    <property type="match status" value="1"/>
</dbReference>
<sequence>MDPDQPVWITRFAPEAVARFAAEAPDGPLAGVRFAVKDNLDVAGYPTTAACPDLADRPAATSATAVRRLVAAGAAPAGKTNMDQFATGLVGTRSPYGACHSVHSPAHVSGGSSSGSAVAVASGLVPLALGTDTAGSGRVPAAFNGLVGLKPTRGLVSTRGLLPACRSLDCVTTFTRTVAGAASALDVLAWADPDDPWSRPAPPAPPPGVATRMRTVAVPAGDLDLDPPHRAAWAAALRRLDTVAAQVVPVDVGPFLAAAALLYGGPWVAERWAGFGTHLSGAGVDPTVRRIVTPGRDVAGPDVFAALDRLAALRRATEQVWLDVDALLLPVTPGHPTLAEVAADPVGVNSRLGTYTNFVNLLDLCAVAVPAGTRADGLPFGVQFVAPAFADLPLLDLAARWCGEPPRTVDAPSPGTALVAVAGAHLTGMPLNPQLVALGGRLHARARTAPGYRLYRLPGPGVARPGLVFTGDGPDGGIAVEVWQLPQQAVGALLGSIPPPLGLGPVGLDDGTTVTGFLASEHGVRDARDVSAAGGWRAALRADRA</sequence>
<organism evidence="3 4">
    <name type="scientific">Micromonospora haikouensis</name>
    <dbReference type="NCBI Taxonomy" id="686309"/>
    <lineage>
        <taxon>Bacteria</taxon>
        <taxon>Bacillati</taxon>
        <taxon>Actinomycetota</taxon>
        <taxon>Actinomycetes</taxon>
        <taxon>Micromonosporales</taxon>
        <taxon>Micromonosporaceae</taxon>
        <taxon>Micromonospora</taxon>
    </lineage>
</organism>
<dbReference type="InterPro" id="IPR023631">
    <property type="entry name" value="Amidase_dom"/>
</dbReference>
<dbReference type="InterPro" id="IPR000120">
    <property type="entry name" value="Amidase"/>
</dbReference>
<reference evidence="3 4" key="1">
    <citation type="submission" date="2015-01" db="EMBL/GenBank/DDBJ databases">
        <title>Sequencing and annotation of Micromonospora carbonacea strain JXNU-1 genome.</title>
        <authorList>
            <person name="Long Z."/>
            <person name="Huang Y."/>
            <person name="Jiang Y."/>
        </authorList>
    </citation>
    <scope>NUCLEOTIDE SEQUENCE [LARGE SCALE GENOMIC DNA]</scope>
    <source>
        <strain evidence="3 4">JXNU-1</strain>
    </source>
</reference>
<gene>
    <name evidence="3" type="ORF">TK50_28090</name>
</gene>
<evidence type="ECO:0000259" key="1">
    <source>
        <dbReference type="Pfam" id="PF01425"/>
    </source>
</evidence>
<dbReference type="GO" id="GO:0003824">
    <property type="term" value="F:catalytic activity"/>
    <property type="evidence" value="ECO:0007669"/>
    <property type="project" value="InterPro"/>
</dbReference>
<protein>
    <submittedName>
        <fullName evidence="3">Uncharacterized protein</fullName>
    </submittedName>
</protein>
<keyword evidence="4" id="KW-1185">Reference proteome</keyword>
<dbReference type="NCBIfam" id="TIGR02713">
    <property type="entry name" value="allophanate_hyd"/>
    <property type="match status" value="1"/>
</dbReference>
<dbReference type="PANTHER" id="PTHR11895">
    <property type="entry name" value="TRANSAMIDASE"/>
    <property type="match status" value="1"/>
</dbReference>
<proteinExistence type="predicted"/>
<dbReference type="Pfam" id="PF21986">
    <property type="entry name" value="AH_C"/>
    <property type="match status" value="1"/>
</dbReference>
<feature type="domain" description="Amidase" evidence="1">
    <location>
        <begin position="13"/>
        <end position="394"/>
    </location>
</feature>